<evidence type="ECO:0000256" key="7">
    <source>
        <dbReference type="PIRSR" id="PIRSR618044-1"/>
    </source>
</evidence>
<keyword evidence="2 10" id="KW-0732">Signal</keyword>
<dbReference type="Gene3D" id="3.40.710.10">
    <property type="entry name" value="DD-peptidase/beta-lactamase superfamily"/>
    <property type="match status" value="1"/>
</dbReference>
<feature type="chain" id="PRO_5039050919" evidence="10">
    <location>
        <begin position="32"/>
        <end position="280"/>
    </location>
</feature>
<evidence type="ECO:0000256" key="5">
    <source>
        <dbReference type="ARBA" id="ARBA00022984"/>
    </source>
</evidence>
<dbReference type="GO" id="GO:0009252">
    <property type="term" value="P:peptidoglycan biosynthetic process"/>
    <property type="evidence" value="ECO:0007669"/>
    <property type="project" value="UniProtKB-KW"/>
</dbReference>
<feature type="domain" description="Peptidase S11 D-alanyl-D-alanine carboxypeptidase A N-terminal" evidence="11">
    <location>
        <begin position="35"/>
        <end position="257"/>
    </location>
</feature>
<dbReference type="GO" id="GO:0008360">
    <property type="term" value="P:regulation of cell shape"/>
    <property type="evidence" value="ECO:0007669"/>
    <property type="project" value="UniProtKB-KW"/>
</dbReference>
<dbReference type="InterPro" id="IPR001967">
    <property type="entry name" value="Peptidase_S11_N"/>
</dbReference>
<evidence type="ECO:0000256" key="2">
    <source>
        <dbReference type="ARBA" id="ARBA00022729"/>
    </source>
</evidence>
<dbReference type="GO" id="GO:0006508">
    <property type="term" value="P:proteolysis"/>
    <property type="evidence" value="ECO:0007669"/>
    <property type="project" value="InterPro"/>
</dbReference>
<sequence length="280" mass="30074">MLRLSKSKVIAAALLAAVAFCLAAFSRPAVARAYSSSAASAIVIECVGGRVMYEKNADERRPIASTTKIVTAITVIENVSDLEKEVEIPDEAVGVEGSSVYLEKGEKLRYIDLLYGLMLRSGNDCAVALACAVSGSTEDFCTLMNMTARKAGARFSHFANPHGLPDDDHYSTARDLALISAYAMKNEMFAKIVGTKKYDGCPYADRGYNRSMTNKNKMLSLFDGATGIKTGYTKKAGRCLVSSAEREGVSLVCVVLDCGPMFEESCALMEEAFAKLGEKG</sequence>
<keyword evidence="12" id="KW-0121">Carboxypeptidase</keyword>
<evidence type="ECO:0000256" key="6">
    <source>
        <dbReference type="ARBA" id="ARBA00023316"/>
    </source>
</evidence>
<accession>A0A9D1Q163</accession>
<dbReference type="SUPFAM" id="SSF56601">
    <property type="entry name" value="beta-lactamase/transpeptidase-like"/>
    <property type="match status" value="1"/>
</dbReference>
<feature type="binding site" evidence="8">
    <location>
        <position position="229"/>
    </location>
    <ligand>
        <name>substrate</name>
    </ligand>
</feature>
<evidence type="ECO:0000313" key="12">
    <source>
        <dbReference type="EMBL" id="HIW02956.1"/>
    </source>
</evidence>
<evidence type="ECO:0000259" key="11">
    <source>
        <dbReference type="Pfam" id="PF00768"/>
    </source>
</evidence>
<feature type="active site" description="Acyl-ester intermediate" evidence="7">
    <location>
        <position position="65"/>
    </location>
</feature>
<gene>
    <name evidence="12" type="ORF">H9892_06410</name>
</gene>
<dbReference type="PANTHER" id="PTHR21581">
    <property type="entry name" value="D-ALANYL-D-ALANINE CARBOXYPEPTIDASE"/>
    <property type="match status" value="1"/>
</dbReference>
<dbReference type="AlphaFoldDB" id="A0A9D1Q163"/>
<evidence type="ECO:0000256" key="1">
    <source>
        <dbReference type="ARBA" id="ARBA00007164"/>
    </source>
</evidence>
<comment type="similarity">
    <text evidence="1 9">Belongs to the peptidase S11 family.</text>
</comment>
<proteinExistence type="inferred from homology"/>
<evidence type="ECO:0000256" key="3">
    <source>
        <dbReference type="ARBA" id="ARBA00022801"/>
    </source>
</evidence>
<evidence type="ECO:0000256" key="4">
    <source>
        <dbReference type="ARBA" id="ARBA00022960"/>
    </source>
</evidence>
<dbReference type="EMBL" id="DXHS01000104">
    <property type="protein sequence ID" value="HIW02956.1"/>
    <property type="molecule type" value="Genomic_DNA"/>
</dbReference>
<keyword evidence="6" id="KW-0961">Cell wall biogenesis/degradation</keyword>
<dbReference type="InterPro" id="IPR012338">
    <property type="entry name" value="Beta-lactam/transpept-like"/>
</dbReference>
<keyword evidence="12" id="KW-0645">Protease</keyword>
<dbReference type="Proteomes" id="UP000823990">
    <property type="component" value="Unassembled WGS sequence"/>
</dbReference>
<name>A0A9D1Q163_9FIRM</name>
<keyword evidence="3" id="KW-0378">Hydrolase</keyword>
<feature type="signal peptide" evidence="10">
    <location>
        <begin position="1"/>
        <end position="31"/>
    </location>
</feature>
<reference evidence="12" key="1">
    <citation type="journal article" date="2021" name="PeerJ">
        <title>Extensive microbial diversity within the chicken gut microbiome revealed by metagenomics and culture.</title>
        <authorList>
            <person name="Gilroy R."/>
            <person name="Ravi A."/>
            <person name="Getino M."/>
            <person name="Pursley I."/>
            <person name="Horton D.L."/>
            <person name="Alikhan N.F."/>
            <person name="Baker D."/>
            <person name="Gharbi K."/>
            <person name="Hall N."/>
            <person name="Watson M."/>
            <person name="Adriaenssens E.M."/>
            <person name="Foster-Nyarko E."/>
            <person name="Jarju S."/>
            <person name="Secka A."/>
            <person name="Antonio M."/>
            <person name="Oren A."/>
            <person name="Chaudhuri R.R."/>
            <person name="La Ragione R."/>
            <person name="Hildebrand F."/>
            <person name="Pallen M.J."/>
        </authorList>
    </citation>
    <scope>NUCLEOTIDE SEQUENCE</scope>
    <source>
        <strain evidence="12">12435</strain>
    </source>
</reference>
<comment type="caution">
    <text evidence="12">The sequence shown here is derived from an EMBL/GenBank/DDBJ whole genome shotgun (WGS) entry which is preliminary data.</text>
</comment>
<evidence type="ECO:0000313" key="13">
    <source>
        <dbReference type="Proteomes" id="UP000823990"/>
    </source>
</evidence>
<evidence type="ECO:0000256" key="8">
    <source>
        <dbReference type="PIRSR" id="PIRSR618044-2"/>
    </source>
</evidence>
<evidence type="ECO:0000256" key="9">
    <source>
        <dbReference type="RuleBase" id="RU004016"/>
    </source>
</evidence>
<keyword evidence="4" id="KW-0133">Cell shape</keyword>
<dbReference type="Pfam" id="PF00768">
    <property type="entry name" value="Peptidase_S11"/>
    <property type="match status" value="1"/>
</dbReference>
<feature type="active site" description="Proton acceptor" evidence="7">
    <location>
        <position position="68"/>
    </location>
</feature>
<keyword evidence="5" id="KW-0573">Peptidoglycan synthesis</keyword>
<dbReference type="PRINTS" id="PR00725">
    <property type="entry name" value="DADACBPTASE1"/>
</dbReference>
<protein>
    <submittedName>
        <fullName evidence="12">D-alanyl-D-alanine carboxypeptidase</fullName>
    </submittedName>
</protein>
<reference evidence="12" key="2">
    <citation type="submission" date="2021-04" db="EMBL/GenBank/DDBJ databases">
        <authorList>
            <person name="Gilroy R."/>
        </authorList>
    </citation>
    <scope>NUCLEOTIDE SEQUENCE</scope>
    <source>
        <strain evidence="12">12435</strain>
    </source>
</reference>
<feature type="active site" evidence="7">
    <location>
        <position position="121"/>
    </location>
</feature>
<organism evidence="12 13">
    <name type="scientific">Candidatus Protoclostridium stercorigallinarum</name>
    <dbReference type="NCBI Taxonomy" id="2838741"/>
    <lineage>
        <taxon>Bacteria</taxon>
        <taxon>Bacillati</taxon>
        <taxon>Bacillota</taxon>
        <taxon>Clostridia</taxon>
        <taxon>Candidatus Protoclostridium</taxon>
    </lineage>
</organism>
<evidence type="ECO:0000256" key="10">
    <source>
        <dbReference type="SAM" id="SignalP"/>
    </source>
</evidence>
<dbReference type="InterPro" id="IPR018044">
    <property type="entry name" value="Peptidase_S11"/>
</dbReference>
<dbReference type="PANTHER" id="PTHR21581:SF33">
    <property type="entry name" value="D-ALANYL-D-ALANINE CARBOXYPEPTIDASE DACB"/>
    <property type="match status" value="1"/>
</dbReference>
<dbReference type="GO" id="GO:0071555">
    <property type="term" value="P:cell wall organization"/>
    <property type="evidence" value="ECO:0007669"/>
    <property type="project" value="UniProtKB-KW"/>
</dbReference>
<dbReference type="GO" id="GO:0009002">
    <property type="term" value="F:serine-type D-Ala-D-Ala carboxypeptidase activity"/>
    <property type="evidence" value="ECO:0007669"/>
    <property type="project" value="InterPro"/>
</dbReference>